<evidence type="ECO:0000313" key="4">
    <source>
        <dbReference type="RefSeq" id="XP_009766858.1"/>
    </source>
</evidence>
<evidence type="ECO:0000313" key="1">
    <source>
        <dbReference type="Proteomes" id="UP000189701"/>
    </source>
</evidence>
<name>A0A1U7VPH4_NICSY</name>
<evidence type="ECO:0000313" key="2">
    <source>
        <dbReference type="RefSeq" id="XP_009766856.1"/>
    </source>
</evidence>
<organism evidence="1 2">
    <name type="scientific">Nicotiana sylvestris</name>
    <name type="common">Wood tobacco</name>
    <name type="synonym">South American tobacco</name>
    <dbReference type="NCBI Taxonomy" id="4096"/>
    <lineage>
        <taxon>Eukaryota</taxon>
        <taxon>Viridiplantae</taxon>
        <taxon>Streptophyta</taxon>
        <taxon>Embryophyta</taxon>
        <taxon>Tracheophyta</taxon>
        <taxon>Spermatophyta</taxon>
        <taxon>Magnoliopsida</taxon>
        <taxon>eudicotyledons</taxon>
        <taxon>Gunneridae</taxon>
        <taxon>Pentapetalae</taxon>
        <taxon>asterids</taxon>
        <taxon>lamiids</taxon>
        <taxon>Solanales</taxon>
        <taxon>Solanaceae</taxon>
        <taxon>Nicotianoideae</taxon>
        <taxon>Nicotianeae</taxon>
        <taxon>Nicotiana</taxon>
    </lineage>
</organism>
<evidence type="ECO:0000313" key="5">
    <source>
        <dbReference type="RefSeq" id="XP_009766859.1"/>
    </source>
</evidence>
<evidence type="ECO:0000313" key="3">
    <source>
        <dbReference type="RefSeq" id="XP_009766857.1"/>
    </source>
</evidence>
<reference evidence="1" key="1">
    <citation type="journal article" date="2013" name="Genome Biol.">
        <title>Reference genomes and transcriptomes of Nicotiana sylvestris and Nicotiana tomentosiformis.</title>
        <authorList>
            <person name="Sierro N."/>
            <person name="Battey J.N."/>
            <person name="Ouadi S."/>
            <person name="Bovet L."/>
            <person name="Goepfert S."/>
            <person name="Bakaher N."/>
            <person name="Peitsch M.C."/>
            <person name="Ivanov N.V."/>
        </authorList>
    </citation>
    <scope>NUCLEOTIDE SEQUENCE [LARGE SCALE GENOMIC DNA]</scope>
</reference>
<keyword evidence="1" id="KW-1185">Reference proteome</keyword>
<dbReference type="RefSeq" id="XP_009766858.1">
    <property type="nucleotide sequence ID" value="XM_009768556.1"/>
</dbReference>
<dbReference type="Proteomes" id="UP000189701">
    <property type="component" value="Unplaced"/>
</dbReference>
<dbReference type="AlphaFoldDB" id="A0A1U7VPH4"/>
<gene>
    <name evidence="2 3 4 5" type="primary">LOC104218146</name>
</gene>
<proteinExistence type="predicted"/>
<dbReference type="RefSeq" id="XP_009766856.1">
    <property type="nucleotide sequence ID" value="XM_009768554.1"/>
</dbReference>
<dbReference type="RefSeq" id="XP_009766857.1">
    <property type="nucleotide sequence ID" value="XM_009768555.1"/>
</dbReference>
<reference evidence="2 3" key="2">
    <citation type="submission" date="2025-04" db="UniProtKB">
        <authorList>
            <consortium name="RefSeq"/>
        </authorList>
    </citation>
    <scope>IDENTIFICATION</scope>
    <source>
        <tissue evidence="2 3">Leaf</tissue>
    </source>
</reference>
<dbReference type="RefSeq" id="XP_009766859.1">
    <property type="nucleotide sequence ID" value="XM_009768557.1"/>
</dbReference>
<sequence>MPACTLEEVQLPLCKAQSHGIPKKLSDDFLHGEKKKAAMQLKRRDTYNQISPVRRDALLLSRRMRKQDTARHNLAENADVAVSEQPTSSLYKVGFQNKLRLPYENLMLFLKKLLAINFVQLHPAIIWKKEKIYAILLSFTK</sequence>
<accession>A0A1U7VPH4</accession>
<protein>
    <submittedName>
        <fullName evidence="2 3">Uncharacterized protein LOC104218146 isoform X1</fullName>
    </submittedName>
</protein>